<dbReference type="PANTHER" id="PTHR23427:SF2">
    <property type="entry name" value="SURFEIT LOCUS PROTEIN 1"/>
    <property type="match status" value="1"/>
</dbReference>
<keyword evidence="6" id="KW-1003">Cell membrane</keyword>
<evidence type="ECO:0000256" key="4">
    <source>
        <dbReference type="ARBA" id="ARBA00022989"/>
    </source>
</evidence>
<dbReference type="RefSeq" id="WP_243478998.1">
    <property type="nucleotide sequence ID" value="NZ_CP063982.1"/>
</dbReference>
<organism evidence="7 8">
    <name type="scientific">Orrella daihaiensis</name>
    <dbReference type="NCBI Taxonomy" id="2782176"/>
    <lineage>
        <taxon>Bacteria</taxon>
        <taxon>Pseudomonadati</taxon>
        <taxon>Pseudomonadota</taxon>
        <taxon>Betaproteobacteria</taxon>
        <taxon>Burkholderiales</taxon>
        <taxon>Alcaligenaceae</taxon>
        <taxon>Orrella</taxon>
    </lineage>
</organism>
<keyword evidence="8" id="KW-1185">Reference proteome</keyword>
<evidence type="ECO:0000256" key="2">
    <source>
        <dbReference type="ARBA" id="ARBA00007165"/>
    </source>
</evidence>
<dbReference type="CDD" id="cd06662">
    <property type="entry name" value="SURF1"/>
    <property type="match status" value="1"/>
</dbReference>
<evidence type="ECO:0000256" key="5">
    <source>
        <dbReference type="ARBA" id="ARBA00023136"/>
    </source>
</evidence>
<keyword evidence="5 6" id="KW-0472">Membrane</keyword>
<reference evidence="7 8" key="1">
    <citation type="submission" date="2020-11" db="EMBL/GenBank/DDBJ databases">
        <title>Algicoccus daihaiensis sp.nov., isolated from Daihai Lake in Inner Mongolia.</title>
        <authorList>
            <person name="Kai J."/>
        </authorList>
    </citation>
    <scope>NUCLEOTIDE SEQUENCE [LARGE SCALE GENOMIC DNA]</scope>
    <source>
        <strain evidence="8">f23</strain>
    </source>
</reference>
<accession>A0ABY4AJX8</accession>
<sequence length="281" mass="30838">MADTPVNHQSTRASKRTNRRSLLAAVLLAVLGTVFASLGNWQLNRAAERTEIAAMIEAGRRSAPVQITATINTETLKPWQSAQATGRWLPELSVLLDNRNLDGKPGFWLATPLSLNAEKAVLVLRGWVPRPIGNYNPFPEITQGTGAVNIAGEIALRVPQLYEIGDESTAVLSSARAVRDEGQTTALDLAQLQQRQNVSVQEMSELSGIQFLPVVLMQTNATDGESMQRQWPMPSVDSDTNKGYAMQWFSFAAIAFGAMGVLLWKTLRRAKIHTDTEKITK</sequence>
<evidence type="ECO:0000313" key="7">
    <source>
        <dbReference type="EMBL" id="UOD50594.1"/>
    </source>
</evidence>
<dbReference type="Pfam" id="PF02104">
    <property type="entry name" value="SURF1"/>
    <property type="match status" value="1"/>
</dbReference>
<evidence type="ECO:0000256" key="6">
    <source>
        <dbReference type="RuleBase" id="RU363076"/>
    </source>
</evidence>
<dbReference type="InterPro" id="IPR002994">
    <property type="entry name" value="Surf1/Shy1"/>
</dbReference>
<evidence type="ECO:0000256" key="3">
    <source>
        <dbReference type="ARBA" id="ARBA00022692"/>
    </source>
</evidence>
<dbReference type="InterPro" id="IPR045214">
    <property type="entry name" value="Surf1/Surf4"/>
</dbReference>
<comment type="caution">
    <text evidence="6">Lacks conserved residue(s) required for the propagation of feature annotation.</text>
</comment>
<comment type="similarity">
    <text evidence="2 6">Belongs to the SURF1 family.</text>
</comment>
<dbReference type="PANTHER" id="PTHR23427">
    <property type="entry name" value="SURFEIT LOCUS PROTEIN"/>
    <property type="match status" value="1"/>
</dbReference>
<dbReference type="PROSITE" id="PS50895">
    <property type="entry name" value="SURF1"/>
    <property type="match status" value="1"/>
</dbReference>
<evidence type="ECO:0000256" key="1">
    <source>
        <dbReference type="ARBA" id="ARBA00004370"/>
    </source>
</evidence>
<dbReference type="Proteomes" id="UP000831607">
    <property type="component" value="Chromosome"/>
</dbReference>
<keyword evidence="4 6" id="KW-1133">Transmembrane helix</keyword>
<comment type="subcellular location">
    <subcellularLocation>
        <location evidence="6">Cell membrane</location>
        <topology evidence="6">Multi-pass membrane protein</topology>
    </subcellularLocation>
    <subcellularLocation>
        <location evidence="1">Membrane</location>
    </subcellularLocation>
</comment>
<gene>
    <name evidence="7" type="ORF">DHf2319_01235</name>
</gene>
<name>A0ABY4AJX8_9BURK</name>
<dbReference type="EMBL" id="CP063982">
    <property type="protein sequence ID" value="UOD50594.1"/>
    <property type="molecule type" value="Genomic_DNA"/>
</dbReference>
<protein>
    <recommendedName>
        <fullName evidence="6">SURF1-like protein</fullName>
    </recommendedName>
</protein>
<evidence type="ECO:0000313" key="8">
    <source>
        <dbReference type="Proteomes" id="UP000831607"/>
    </source>
</evidence>
<proteinExistence type="inferred from homology"/>
<feature type="transmembrane region" description="Helical" evidence="6">
    <location>
        <begin position="244"/>
        <end position="264"/>
    </location>
</feature>
<keyword evidence="3 6" id="KW-0812">Transmembrane</keyword>